<dbReference type="InterPro" id="IPR006626">
    <property type="entry name" value="PbH1"/>
</dbReference>
<keyword evidence="5 9" id="KW-0378">Hydrolase</keyword>
<dbReference type="GO" id="GO:0071555">
    <property type="term" value="P:cell wall organization"/>
    <property type="evidence" value="ECO:0007669"/>
    <property type="project" value="UniProtKB-KW"/>
</dbReference>
<dbReference type="Proteomes" id="UP000594638">
    <property type="component" value="Unassembled WGS sequence"/>
</dbReference>
<dbReference type="Gramene" id="OE9A011584T1">
    <property type="protein sequence ID" value="OE9A011584C1"/>
    <property type="gene ID" value="OE9A011584"/>
</dbReference>
<evidence type="ECO:0000313" key="11">
    <source>
        <dbReference type="EMBL" id="CAA3001638.1"/>
    </source>
</evidence>
<reference evidence="11 12" key="1">
    <citation type="submission" date="2019-12" db="EMBL/GenBank/DDBJ databases">
        <authorList>
            <person name="Alioto T."/>
            <person name="Alioto T."/>
            <person name="Gomez Garrido J."/>
        </authorList>
    </citation>
    <scope>NUCLEOTIDE SEQUENCE [LARGE SCALE GENOMIC DNA]</scope>
</reference>
<dbReference type="Pfam" id="PF00295">
    <property type="entry name" value="Glyco_hydro_28"/>
    <property type="match status" value="1"/>
</dbReference>
<protein>
    <submittedName>
        <fullName evidence="11">Polygalacturonase-like</fullName>
    </submittedName>
</protein>
<dbReference type="SUPFAM" id="SSF51126">
    <property type="entry name" value="Pectin lyase-like"/>
    <property type="match status" value="1"/>
</dbReference>
<accession>A0A8S0T9E0</accession>
<dbReference type="Gene3D" id="2.160.20.10">
    <property type="entry name" value="Single-stranded right-handed beta-helix, Pectin lyase-like"/>
    <property type="match status" value="1"/>
</dbReference>
<feature type="active site" evidence="8">
    <location>
        <position position="239"/>
    </location>
</feature>
<dbReference type="GO" id="GO:0004650">
    <property type="term" value="F:polygalacturonase activity"/>
    <property type="evidence" value="ECO:0007669"/>
    <property type="project" value="InterPro"/>
</dbReference>
<comment type="subcellular location">
    <subcellularLocation>
        <location evidence="1">Secreted</location>
        <location evidence="1">Cell wall</location>
    </subcellularLocation>
</comment>
<evidence type="ECO:0000256" key="8">
    <source>
        <dbReference type="PROSITE-ProRule" id="PRU10052"/>
    </source>
</evidence>
<keyword evidence="7" id="KW-0961">Cell wall biogenesis/degradation</keyword>
<evidence type="ECO:0000256" key="7">
    <source>
        <dbReference type="ARBA" id="ARBA00023316"/>
    </source>
</evidence>
<name>A0A8S0T9E0_OLEEU</name>
<dbReference type="InterPro" id="IPR000743">
    <property type="entry name" value="Glyco_hydro_28"/>
</dbReference>
<evidence type="ECO:0000256" key="3">
    <source>
        <dbReference type="ARBA" id="ARBA00022512"/>
    </source>
</evidence>
<gene>
    <name evidence="11" type="ORF">OLEA9_A011584</name>
</gene>
<proteinExistence type="inferred from homology"/>
<dbReference type="OrthoDB" id="867195at2759"/>
<evidence type="ECO:0000256" key="6">
    <source>
        <dbReference type="ARBA" id="ARBA00023295"/>
    </source>
</evidence>
<dbReference type="EMBL" id="CACTIH010005771">
    <property type="protein sequence ID" value="CAA3001638.1"/>
    <property type="molecule type" value="Genomic_DNA"/>
</dbReference>
<keyword evidence="6 9" id="KW-0326">Glycosidase</keyword>
<dbReference type="InterPro" id="IPR012334">
    <property type="entry name" value="Pectin_lyas_fold"/>
</dbReference>
<dbReference type="AlphaFoldDB" id="A0A8S0T9E0"/>
<feature type="signal peptide" evidence="10">
    <location>
        <begin position="1"/>
        <end position="19"/>
    </location>
</feature>
<keyword evidence="10" id="KW-0732">Signal</keyword>
<sequence>MALKFTLLVLPLLAHIVNGQGPATFDIGKYGGKPNANIDQALSSAWKEACAATTPSTVVVPKGTFLLNQLTLAGPCKAPIELQVQGTIRAPSDYTLLPDKNAEWITINYVDHLTISGGGVFDGQGKEAWAKNDCGKNPKCVKLPLNLSFNFITNSIVRDVTSQDSKNFHVNVIGCKNVTFQQFTVSAPADSINTDGIHVAKSEGISVLDTVIKTGDDCISIGDGMKELHIERVSCGPGHGISVGSLGKGATEEDVAGIYVKNCTFTDTQNGIRVKTWPSAPAKLQITDLHYEDIIMNNVENPIIIDQEYCPWNQCKLDSPSLIKISKMTVNNIKGTAANPVAVSLVCSKAAPCENVEVGDVDLAYSGNQGPISTKCSNVKPTFVGKQNPPICANAAQSS</sequence>
<evidence type="ECO:0000256" key="10">
    <source>
        <dbReference type="SAM" id="SignalP"/>
    </source>
</evidence>
<evidence type="ECO:0000256" key="1">
    <source>
        <dbReference type="ARBA" id="ARBA00004191"/>
    </source>
</evidence>
<keyword evidence="3" id="KW-0134">Cell wall</keyword>
<dbReference type="PANTHER" id="PTHR31375">
    <property type="match status" value="1"/>
</dbReference>
<comment type="caution">
    <text evidence="11">The sequence shown here is derived from an EMBL/GenBank/DDBJ whole genome shotgun (WGS) entry which is preliminary data.</text>
</comment>
<evidence type="ECO:0000256" key="4">
    <source>
        <dbReference type="ARBA" id="ARBA00022525"/>
    </source>
</evidence>
<dbReference type="SMART" id="SM00710">
    <property type="entry name" value="PbH1"/>
    <property type="match status" value="3"/>
</dbReference>
<dbReference type="FunFam" id="2.160.20.10:FF:000004">
    <property type="entry name" value="Pectin lyase-like superfamily protein"/>
    <property type="match status" value="1"/>
</dbReference>
<organism evidence="11 12">
    <name type="scientific">Olea europaea subsp. europaea</name>
    <dbReference type="NCBI Taxonomy" id="158383"/>
    <lineage>
        <taxon>Eukaryota</taxon>
        <taxon>Viridiplantae</taxon>
        <taxon>Streptophyta</taxon>
        <taxon>Embryophyta</taxon>
        <taxon>Tracheophyta</taxon>
        <taxon>Spermatophyta</taxon>
        <taxon>Magnoliopsida</taxon>
        <taxon>eudicotyledons</taxon>
        <taxon>Gunneridae</taxon>
        <taxon>Pentapetalae</taxon>
        <taxon>asterids</taxon>
        <taxon>lamiids</taxon>
        <taxon>Lamiales</taxon>
        <taxon>Oleaceae</taxon>
        <taxon>Oleeae</taxon>
        <taxon>Olea</taxon>
    </lineage>
</organism>
<evidence type="ECO:0000256" key="2">
    <source>
        <dbReference type="ARBA" id="ARBA00008834"/>
    </source>
</evidence>
<evidence type="ECO:0000313" key="12">
    <source>
        <dbReference type="Proteomes" id="UP000594638"/>
    </source>
</evidence>
<dbReference type="InterPro" id="IPR011050">
    <property type="entry name" value="Pectin_lyase_fold/virulence"/>
</dbReference>
<evidence type="ECO:0000256" key="5">
    <source>
        <dbReference type="ARBA" id="ARBA00022801"/>
    </source>
</evidence>
<dbReference type="GO" id="GO:0005975">
    <property type="term" value="P:carbohydrate metabolic process"/>
    <property type="evidence" value="ECO:0007669"/>
    <property type="project" value="InterPro"/>
</dbReference>
<dbReference type="PROSITE" id="PS00502">
    <property type="entry name" value="POLYGALACTURONASE"/>
    <property type="match status" value="1"/>
</dbReference>
<evidence type="ECO:0000256" key="9">
    <source>
        <dbReference type="RuleBase" id="RU361169"/>
    </source>
</evidence>
<keyword evidence="4" id="KW-0964">Secreted</keyword>
<feature type="chain" id="PRO_5035746066" evidence="10">
    <location>
        <begin position="20"/>
        <end position="399"/>
    </location>
</feature>
<comment type="similarity">
    <text evidence="2 9">Belongs to the glycosyl hydrolase 28 family.</text>
</comment>
<keyword evidence="12" id="KW-1185">Reference proteome</keyword>